<dbReference type="Pfam" id="PF13822">
    <property type="entry name" value="ACC_epsilon"/>
    <property type="match status" value="1"/>
</dbReference>
<reference evidence="2 3" key="1">
    <citation type="submission" date="2024-01" db="EMBL/GenBank/DDBJ databases">
        <title>Genome insights into Plantactinospora sonchi sp. nov.</title>
        <authorList>
            <person name="Wang L."/>
        </authorList>
    </citation>
    <scope>NUCLEOTIDE SEQUENCE [LARGE SCALE GENOMIC DNA]</scope>
    <source>
        <strain evidence="2 3">NEAU-QY2</strain>
    </source>
</reference>
<dbReference type="Proteomes" id="UP001332243">
    <property type="component" value="Unassembled WGS sequence"/>
</dbReference>
<dbReference type="EMBL" id="JAZGQK010000011">
    <property type="protein sequence ID" value="MEE6259624.1"/>
    <property type="molecule type" value="Genomic_DNA"/>
</dbReference>
<dbReference type="RefSeq" id="WP_331214740.1">
    <property type="nucleotide sequence ID" value="NZ_JAZGQK010000011.1"/>
</dbReference>
<sequence length="75" mass="7919">MADEKPLLRVVRGTPTAEELAALVGALVLRPRPATSVRSAAVSTWARHGRPGTVSPSGLPTRTGRDAWRVSGLPH</sequence>
<evidence type="ECO:0000313" key="2">
    <source>
        <dbReference type="EMBL" id="MEE6259624.1"/>
    </source>
</evidence>
<evidence type="ECO:0000313" key="3">
    <source>
        <dbReference type="Proteomes" id="UP001332243"/>
    </source>
</evidence>
<evidence type="ECO:0000256" key="1">
    <source>
        <dbReference type="SAM" id="MobiDB-lite"/>
    </source>
</evidence>
<feature type="region of interest" description="Disordered" evidence="1">
    <location>
        <begin position="47"/>
        <end position="75"/>
    </location>
</feature>
<proteinExistence type="predicted"/>
<organism evidence="2 3">
    <name type="scientific">Plantactinospora sonchi</name>
    <dbReference type="NCBI Taxonomy" id="1544735"/>
    <lineage>
        <taxon>Bacteria</taxon>
        <taxon>Bacillati</taxon>
        <taxon>Actinomycetota</taxon>
        <taxon>Actinomycetes</taxon>
        <taxon>Micromonosporales</taxon>
        <taxon>Micromonosporaceae</taxon>
        <taxon>Plantactinospora</taxon>
    </lineage>
</organism>
<accession>A0ABU7RSZ0</accession>
<protein>
    <submittedName>
        <fullName evidence="2">Acyl-CoA carboxylase subunit epsilon</fullName>
    </submittedName>
</protein>
<comment type="caution">
    <text evidence="2">The sequence shown here is derived from an EMBL/GenBank/DDBJ whole genome shotgun (WGS) entry which is preliminary data.</text>
</comment>
<dbReference type="InterPro" id="IPR032716">
    <property type="entry name" value="ACC_epsilon"/>
</dbReference>
<name>A0ABU7RSZ0_9ACTN</name>
<gene>
    <name evidence="2" type="ORF">V1633_14140</name>
</gene>
<keyword evidence="3" id="KW-1185">Reference proteome</keyword>